<name>A0ABU7K298_9ACTN</name>
<proteinExistence type="predicted"/>
<sequence length="112" mass="11646">MSSQTSPGILRSRMGTRTAGLLFAFTLLMGGGLVSTVATAAPAEAACRWGAATVGPSYSWGRTNTADCSYQGRSWATHGSYSAATGWTTRSSSARAADSYGSYPRVAGYAFR</sequence>
<dbReference type="Proteomes" id="UP001356095">
    <property type="component" value="Unassembled WGS sequence"/>
</dbReference>
<evidence type="ECO:0000313" key="1">
    <source>
        <dbReference type="EMBL" id="MEE2036376.1"/>
    </source>
</evidence>
<reference evidence="1 2" key="1">
    <citation type="submission" date="2023-08" db="EMBL/GenBank/DDBJ databases">
        <authorList>
            <person name="Girao M."/>
            <person name="Carvalho M.F."/>
        </authorList>
    </citation>
    <scope>NUCLEOTIDE SEQUENCE [LARGE SCALE GENOMIC DNA]</scope>
    <source>
        <strain evidence="1 2">CT-R113</strain>
    </source>
</reference>
<evidence type="ECO:0000313" key="2">
    <source>
        <dbReference type="Proteomes" id="UP001356095"/>
    </source>
</evidence>
<dbReference type="RefSeq" id="WP_330090186.1">
    <property type="nucleotide sequence ID" value="NZ_JAUZMY010000003.1"/>
</dbReference>
<accession>A0ABU7K298</accession>
<dbReference type="EMBL" id="JAUZMY010000003">
    <property type="protein sequence ID" value="MEE2036376.1"/>
    <property type="molecule type" value="Genomic_DNA"/>
</dbReference>
<gene>
    <name evidence="1" type="ORF">Q8791_03965</name>
</gene>
<keyword evidence="2" id="KW-1185">Reference proteome</keyword>
<comment type="caution">
    <text evidence="1">The sequence shown here is derived from an EMBL/GenBank/DDBJ whole genome shotgun (WGS) entry which is preliminary data.</text>
</comment>
<organism evidence="1 2">
    <name type="scientific">Nocardiopsis codii</name>
    <dbReference type="NCBI Taxonomy" id="3065942"/>
    <lineage>
        <taxon>Bacteria</taxon>
        <taxon>Bacillati</taxon>
        <taxon>Actinomycetota</taxon>
        <taxon>Actinomycetes</taxon>
        <taxon>Streptosporangiales</taxon>
        <taxon>Nocardiopsidaceae</taxon>
        <taxon>Nocardiopsis</taxon>
    </lineage>
</organism>
<protein>
    <submittedName>
        <fullName evidence="1">Uncharacterized protein</fullName>
    </submittedName>
</protein>